<gene>
    <name evidence="2" type="ORF">EF834_01745</name>
</gene>
<organism evidence="2 3">
    <name type="scientific">Rhodococcus spongiicola</name>
    <dbReference type="NCBI Taxonomy" id="2487352"/>
    <lineage>
        <taxon>Bacteria</taxon>
        <taxon>Bacillati</taxon>
        <taxon>Actinomycetota</taxon>
        <taxon>Actinomycetes</taxon>
        <taxon>Mycobacteriales</taxon>
        <taxon>Nocardiaceae</taxon>
        <taxon>Rhodococcus</taxon>
    </lineage>
</organism>
<comment type="caution">
    <text evidence="2">The sequence shown here is derived from an EMBL/GenBank/DDBJ whole genome shotgun (WGS) entry which is preliminary data.</text>
</comment>
<dbReference type="RefSeq" id="WP_127945092.1">
    <property type="nucleotide sequence ID" value="NZ_RKLN01000001.1"/>
</dbReference>
<keyword evidence="1" id="KW-0732">Signal</keyword>
<dbReference type="EMBL" id="RKLN01000001">
    <property type="protein sequence ID" value="RVW06204.1"/>
    <property type="molecule type" value="Genomic_DNA"/>
</dbReference>
<keyword evidence="3" id="KW-1185">Reference proteome</keyword>
<name>A0A438B5D0_9NOCA</name>
<evidence type="ECO:0000313" key="2">
    <source>
        <dbReference type="EMBL" id="RVW06204.1"/>
    </source>
</evidence>
<evidence type="ECO:0000313" key="3">
    <source>
        <dbReference type="Proteomes" id="UP000284333"/>
    </source>
</evidence>
<sequence>MIKSVRAAVTAALAVPLLAVMFAVPVNAAPEDLTFTVDVQGNDVELIVTINSKYDLDCSWEITNDGNSGANPLGTGATFLYLPDIKEHRKAATFDDGTYQMTWTCKGRPSATWPAPYLETWGTPDSVDPAYRTEPITFTVGAVAGEVGTGSLGSLDFGILGGS</sequence>
<protein>
    <recommendedName>
        <fullName evidence="4">Secreted protein</fullName>
    </recommendedName>
</protein>
<proteinExistence type="predicted"/>
<feature type="signal peptide" evidence="1">
    <location>
        <begin position="1"/>
        <end position="28"/>
    </location>
</feature>
<evidence type="ECO:0008006" key="4">
    <source>
        <dbReference type="Google" id="ProtNLM"/>
    </source>
</evidence>
<dbReference type="OrthoDB" id="4489637at2"/>
<reference evidence="2 3" key="1">
    <citation type="submission" date="2018-11" db="EMBL/GenBank/DDBJ databases">
        <title>Rhodococcus spongicola sp. nov. and Rhodococcus xishaensis sp. nov. from marine sponges.</title>
        <authorList>
            <person name="Li L."/>
            <person name="Lin H.W."/>
        </authorList>
    </citation>
    <scope>NUCLEOTIDE SEQUENCE [LARGE SCALE GENOMIC DNA]</scope>
    <source>
        <strain evidence="2 3">LHW50502</strain>
    </source>
</reference>
<dbReference type="Proteomes" id="UP000284333">
    <property type="component" value="Unassembled WGS sequence"/>
</dbReference>
<evidence type="ECO:0000256" key="1">
    <source>
        <dbReference type="SAM" id="SignalP"/>
    </source>
</evidence>
<feature type="chain" id="PRO_5019231786" description="Secreted protein" evidence="1">
    <location>
        <begin position="29"/>
        <end position="163"/>
    </location>
</feature>
<accession>A0A438B5D0</accession>
<dbReference type="AlphaFoldDB" id="A0A438B5D0"/>